<feature type="domain" description="HTH gntR-type" evidence="5">
    <location>
        <begin position="26"/>
        <end position="96"/>
    </location>
</feature>
<dbReference type="GO" id="GO:0003700">
    <property type="term" value="F:DNA-binding transcription factor activity"/>
    <property type="evidence" value="ECO:0007669"/>
    <property type="project" value="InterPro"/>
</dbReference>
<comment type="caution">
    <text evidence="6">The sequence shown here is derived from an EMBL/GenBank/DDBJ whole genome shotgun (WGS) entry which is preliminary data.</text>
</comment>
<dbReference type="InterPro" id="IPR011711">
    <property type="entry name" value="GntR_C"/>
</dbReference>
<accession>A0A2X0KGI6</accession>
<organism evidence="6 7">
    <name type="scientific">Streptacidiphilus pinicola</name>
    <dbReference type="NCBI Taxonomy" id="2219663"/>
    <lineage>
        <taxon>Bacteria</taxon>
        <taxon>Bacillati</taxon>
        <taxon>Actinomycetota</taxon>
        <taxon>Actinomycetes</taxon>
        <taxon>Kitasatosporales</taxon>
        <taxon>Streptomycetaceae</taxon>
        <taxon>Streptacidiphilus</taxon>
    </lineage>
</organism>
<dbReference type="PROSITE" id="PS50949">
    <property type="entry name" value="HTH_GNTR"/>
    <property type="match status" value="1"/>
</dbReference>
<name>A0A2X0KGI6_9ACTN</name>
<dbReference type="Proteomes" id="UP000248889">
    <property type="component" value="Unassembled WGS sequence"/>
</dbReference>
<sequence>MVSAAGKFGPYNQAGPFPAFPGAGPQTGADLVRSRIALHLRLGALRPGERLPDTGHLAEQLGIGEMTARRALEGMCQDGLLDRRRGRTGGTFVSADWYAVVPACHDPAAAAAVAAFLLLLECGLVAHASGEVGAEQLKGLRDLVARIGEADADRDALPELETRFHLDLAETLGGPAVRAVAADLLGRLSLLRPLPDAAAVLRRNPCHERLLTQLAAGRTDRAIGAVKGLHATTSGPAPQAGPDVAGTTGP</sequence>
<evidence type="ECO:0000256" key="3">
    <source>
        <dbReference type="ARBA" id="ARBA00023163"/>
    </source>
</evidence>
<keyword evidence="7" id="KW-1185">Reference proteome</keyword>
<gene>
    <name evidence="6" type="ORF">DN069_09310</name>
</gene>
<evidence type="ECO:0000259" key="5">
    <source>
        <dbReference type="PROSITE" id="PS50949"/>
    </source>
</evidence>
<dbReference type="Gene3D" id="1.10.10.10">
    <property type="entry name" value="Winged helix-like DNA-binding domain superfamily/Winged helix DNA-binding domain"/>
    <property type="match status" value="1"/>
</dbReference>
<dbReference type="Pfam" id="PF00392">
    <property type="entry name" value="GntR"/>
    <property type="match status" value="1"/>
</dbReference>
<dbReference type="RefSeq" id="WP_111500400.1">
    <property type="nucleotide sequence ID" value="NZ_QKYN01000036.1"/>
</dbReference>
<feature type="region of interest" description="Disordered" evidence="4">
    <location>
        <begin position="230"/>
        <end position="250"/>
    </location>
</feature>
<evidence type="ECO:0000256" key="1">
    <source>
        <dbReference type="ARBA" id="ARBA00023015"/>
    </source>
</evidence>
<evidence type="ECO:0000256" key="2">
    <source>
        <dbReference type="ARBA" id="ARBA00023125"/>
    </source>
</evidence>
<reference evidence="6 7" key="1">
    <citation type="submission" date="2018-06" db="EMBL/GenBank/DDBJ databases">
        <title>Streptacidiphilus pinicola sp. nov., isolated from pine grove soil.</title>
        <authorList>
            <person name="Roh S.G."/>
            <person name="Park S."/>
            <person name="Kim M.-K."/>
            <person name="Yun B.-R."/>
            <person name="Park J."/>
            <person name="Kim M.J."/>
            <person name="Kim Y.S."/>
            <person name="Kim S.B."/>
        </authorList>
    </citation>
    <scope>NUCLEOTIDE SEQUENCE [LARGE SCALE GENOMIC DNA]</scope>
    <source>
        <strain evidence="6 7">MMS16-CNU450</strain>
    </source>
</reference>
<keyword evidence="2" id="KW-0238">DNA-binding</keyword>
<protein>
    <submittedName>
        <fullName evidence="6">GntR family transcriptional regulator</fullName>
    </submittedName>
</protein>
<dbReference type="SUPFAM" id="SSF46785">
    <property type="entry name" value="Winged helix' DNA-binding domain"/>
    <property type="match status" value="1"/>
</dbReference>
<evidence type="ECO:0000313" key="7">
    <source>
        <dbReference type="Proteomes" id="UP000248889"/>
    </source>
</evidence>
<dbReference type="SUPFAM" id="SSF48008">
    <property type="entry name" value="GntR ligand-binding domain-like"/>
    <property type="match status" value="1"/>
</dbReference>
<dbReference type="Pfam" id="PF07729">
    <property type="entry name" value="FCD"/>
    <property type="match status" value="1"/>
</dbReference>
<dbReference type="InterPro" id="IPR036390">
    <property type="entry name" value="WH_DNA-bd_sf"/>
</dbReference>
<dbReference type="InterPro" id="IPR008920">
    <property type="entry name" value="TF_FadR/GntR_C"/>
</dbReference>
<proteinExistence type="predicted"/>
<evidence type="ECO:0000256" key="4">
    <source>
        <dbReference type="SAM" id="MobiDB-lite"/>
    </source>
</evidence>
<evidence type="ECO:0000313" key="6">
    <source>
        <dbReference type="EMBL" id="RAG85960.1"/>
    </source>
</evidence>
<dbReference type="SMART" id="SM00345">
    <property type="entry name" value="HTH_GNTR"/>
    <property type="match status" value="1"/>
</dbReference>
<dbReference type="InterPro" id="IPR000524">
    <property type="entry name" value="Tscrpt_reg_HTH_GntR"/>
</dbReference>
<dbReference type="EMBL" id="QKYN01000036">
    <property type="protein sequence ID" value="RAG85960.1"/>
    <property type="molecule type" value="Genomic_DNA"/>
</dbReference>
<dbReference type="Gene3D" id="1.20.120.530">
    <property type="entry name" value="GntR ligand-binding domain-like"/>
    <property type="match status" value="1"/>
</dbReference>
<dbReference type="OrthoDB" id="9784718at2"/>
<dbReference type="InterPro" id="IPR036388">
    <property type="entry name" value="WH-like_DNA-bd_sf"/>
</dbReference>
<keyword evidence="1" id="KW-0805">Transcription regulation</keyword>
<dbReference type="PANTHER" id="PTHR43537:SF24">
    <property type="entry name" value="GLUCONATE OPERON TRANSCRIPTIONAL REPRESSOR"/>
    <property type="match status" value="1"/>
</dbReference>
<dbReference type="PANTHER" id="PTHR43537">
    <property type="entry name" value="TRANSCRIPTIONAL REGULATOR, GNTR FAMILY"/>
    <property type="match status" value="1"/>
</dbReference>
<dbReference type="AlphaFoldDB" id="A0A2X0KGI6"/>
<dbReference type="GO" id="GO:0003677">
    <property type="term" value="F:DNA binding"/>
    <property type="evidence" value="ECO:0007669"/>
    <property type="project" value="UniProtKB-KW"/>
</dbReference>
<keyword evidence="3" id="KW-0804">Transcription</keyword>